<dbReference type="AlphaFoldDB" id="A0ABD0JK47"/>
<proteinExistence type="predicted"/>
<protein>
    <submittedName>
        <fullName evidence="1">Uncharacterized protein</fullName>
    </submittedName>
</protein>
<evidence type="ECO:0000313" key="2">
    <source>
        <dbReference type="Proteomes" id="UP001519460"/>
    </source>
</evidence>
<dbReference type="Proteomes" id="UP001519460">
    <property type="component" value="Unassembled WGS sequence"/>
</dbReference>
<sequence length="244" mass="27825">VQPVTSITTTIACLEEETIARDTFLTSWTVCVFLVVQSSEAAHRHHHPACLSDEDDHQTFIQRMFSDNMRRQSPEVFSVRHFLFCGTSAWDQKALQGHLEAFNTSLMTRLTRLDLGLLRFVSTDRPLVFRQSREDLASNLITLNKDLLCMVEAGDKGNSLLRRSRMDCTILRHFRTLTRAARAAIGPLGACDPEALEVDCSSWETREERRIWLMSYFVVNQAFQFLTFLNQSCVADVSTPLTMS</sequence>
<feature type="non-terminal residue" evidence="1">
    <location>
        <position position="1"/>
    </location>
</feature>
<name>A0ABD0JK47_9CAEN</name>
<evidence type="ECO:0000313" key="1">
    <source>
        <dbReference type="EMBL" id="KAK7475369.1"/>
    </source>
</evidence>
<gene>
    <name evidence="1" type="ORF">BaRGS_00033387</name>
</gene>
<dbReference type="EMBL" id="JACVVK020000408">
    <property type="protein sequence ID" value="KAK7475369.1"/>
    <property type="molecule type" value="Genomic_DNA"/>
</dbReference>
<keyword evidence="2" id="KW-1185">Reference proteome</keyword>
<organism evidence="1 2">
    <name type="scientific">Batillaria attramentaria</name>
    <dbReference type="NCBI Taxonomy" id="370345"/>
    <lineage>
        <taxon>Eukaryota</taxon>
        <taxon>Metazoa</taxon>
        <taxon>Spiralia</taxon>
        <taxon>Lophotrochozoa</taxon>
        <taxon>Mollusca</taxon>
        <taxon>Gastropoda</taxon>
        <taxon>Caenogastropoda</taxon>
        <taxon>Sorbeoconcha</taxon>
        <taxon>Cerithioidea</taxon>
        <taxon>Batillariidae</taxon>
        <taxon>Batillaria</taxon>
    </lineage>
</organism>
<comment type="caution">
    <text evidence="1">The sequence shown here is derived from an EMBL/GenBank/DDBJ whole genome shotgun (WGS) entry which is preliminary data.</text>
</comment>
<reference evidence="1 2" key="1">
    <citation type="journal article" date="2023" name="Sci. Data">
        <title>Genome assembly of the Korean intertidal mud-creeper Batillaria attramentaria.</title>
        <authorList>
            <person name="Patra A.K."/>
            <person name="Ho P.T."/>
            <person name="Jun S."/>
            <person name="Lee S.J."/>
            <person name="Kim Y."/>
            <person name="Won Y.J."/>
        </authorList>
    </citation>
    <scope>NUCLEOTIDE SEQUENCE [LARGE SCALE GENOMIC DNA]</scope>
    <source>
        <strain evidence="1">Wonlab-2016</strain>
    </source>
</reference>
<accession>A0ABD0JK47</accession>